<keyword evidence="2" id="KW-0732">Signal</keyword>
<keyword evidence="4" id="KW-1185">Reference proteome</keyword>
<feature type="signal peptide" evidence="2">
    <location>
        <begin position="1"/>
        <end position="28"/>
    </location>
</feature>
<dbReference type="PROSITE" id="PS51257">
    <property type="entry name" value="PROKAR_LIPOPROTEIN"/>
    <property type="match status" value="1"/>
</dbReference>
<evidence type="ECO:0000313" key="4">
    <source>
        <dbReference type="Proteomes" id="UP000681340"/>
    </source>
</evidence>
<comment type="caution">
    <text evidence="3">The sequence shown here is derived from an EMBL/GenBank/DDBJ whole genome shotgun (WGS) entry which is preliminary data.</text>
</comment>
<feature type="chain" id="PRO_5038077340" evidence="2">
    <location>
        <begin position="29"/>
        <end position="192"/>
    </location>
</feature>
<proteinExistence type="predicted"/>
<evidence type="ECO:0000256" key="2">
    <source>
        <dbReference type="SAM" id="SignalP"/>
    </source>
</evidence>
<dbReference type="AlphaFoldDB" id="A0A919SH23"/>
<reference evidence="3" key="1">
    <citation type="submission" date="2021-03" db="EMBL/GenBank/DDBJ databases">
        <title>Whole genome shotgun sequence of Actinoplanes auranticolor NBRC 12245.</title>
        <authorList>
            <person name="Komaki H."/>
            <person name="Tamura T."/>
        </authorList>
    </citation>
    <scope>NUCLEOTIDE SEQUENCE</scope>
    <source>
        <strain evidence="3">NBRC 12245</strain>
    </source>
</reference>
<protein>
    <submittedName>
        <fullName evidence="3">Uncharacterized protein</fullName>
    </submittedName>
</protein>
<name>A0A919SH23_9ACTN</name>
<feature type="compositionally biased region" description="Low complexity" evidence="1">
    <location>
        <begin position="28"/>
        <end position="91"/>
    </location>
</feature>
<gene>
    <name evidence="3" type="ORF">Aau02nite_50250</name>
</gene>
<evidence type="ECO:0000256" key="1">
    <source>
        <dbReference type="SAM" id="MobiDB-lite"/>
    </source>
</evidence>
<accession>A0A919SH23</accession>
<feature type="region of interest" description="Disordered" evidence="1">
    <location>
        <begin position="28"/>
        <end position="96"/>
    </location>
</feature>
<organism evidence="3 4">
    <name type="scientific">Actinoplanes auranticolor</name>
    <dbReference type="NCBI Taxonomy" id="47988"/>
    <lineage>
        <taxon>Bacteria</taxon>
        <taxon>Bacillati</taxon>
        <taxon>Actinomycetota</taxon>
        <taxon>Actinomycetes</taxon>
        <taxon>Micromonosporales</taxon>
        <taxon>Micromonosporaceae</taxon>
        <taxon>Actinoplanes</taxon>
    </lineage>
</organism>
<sequence length="192" mass="18961">MRLAKLPLVTTTLCLTAAVAACSSNAAARGSAPAPASTTPASTAPVPAAPVPAATVSPASAPATSAAAERVKTAPVQKAPVKKAATGARPLDPGPPPTDPACAPAAILPTAERLVDDPAAGLKVQAVQVAVCRNGYARVFTVPARTPQRFEGDQLFLRLVDGAWTLVGRGASIDCGDAGLQAAIARACAALG</sequence>
<dbReference type="EMBL" id="BOQL01000041">
    <property type="protein sequence ID" value="GIM72292.1"/>
    <property type="molecule type" value="Genomic_DNA"/>
</dbReference>
<dbReference type="Proteomes" id="UP000681340">
    <property type="component" value="Unassembled WGS sequence"/>
</dbReference>
<dbReference type="RefSeq" id="WP_212990987.1">
    <property type="nucleotide sequence ID" value="NZ_BAABEA010000005.1"/>
</dbReference>
<evidence type="ECO:0000313" key="3">
    <source>
        <dbReference type="EMBL" id="GIM72292.1"/>
    </source>
</evidence>